<dbReference type="Gene3D" id="3.40.50.10620">
    <property type="entry name" value="PH0156-like domains"/>
    <property type="match status" value="1"/>
</dbReference>
<dbReference type="Pfam" id="PF11536">
    <property type="entry name" value="DUF3226"/>
    <property type="match status" value="1"/>
</dbReference>
<gene>
    <name evidence="1" type="ORF">FYJ84_02055</name>
</gene>
<dbReference type="EMBL" id="VUNR01000003">
    <property type="protein sequence ID" value="MSU07774.1"/>
    <property type="molecule type" value="Genomic_DNA"/>
</dbReference>
<dbReference type="Proteomes" id="UP000433181">
    <property type="component" value="Unassembled WGS sequence"/>
</dbReference>
<comment type="caution">
    <text evidence="1">The sequence shown here is derived from an EMBL/GenBank/DDBJ whole genome shotgun (WGS) entry which is preliminary data.</text>
</comment>
<accession>A0A6I2UDM8</accession>
<reference evidence="1 2" key="1">
    <citation type="submission" date="2019-08" db="EMBL/GenBank/DDBJ databases">
        <title>In-depth cultivation of the pig gut microbiome towards novel bacterial diversity and tailored functional studies.</title>
        <authorList>
            <person name="Wylensek D."/>
            <person name="Hitch T.C.A."/>
            <person name="Clavel T."/>
        </authorList>
    </citation>
    <scope>NUCLEOTIDE SEQUENCE [LARGE SCALE GENOMIC DNA]</scope>
    <source>
        <strain evidence="1 2">WCA-693-APC-5D-A</strain>
    </source>
</reference>
<name>A0A6I2UDM8_9FIRM</name>
<keyword evidence="2" id="KW-1185">Reference proteome</keyword>
<dbReference type="AlphaFoldDB" id="A0A6I2UDM8"/>
<evidence type="ECO:0008006" key="3">
    <source>
        <dbReference type="Google" id="ProtNLM"/>
    </source>
</evidence>
<sequence length="246" mass="28540">MINSIILCEGSTDFALLQYYMRKVNCWEDTKAQHNVIKFDSQKSRLFVKENKQLTIASMGGCSRIEASVGIVLERNFNTSPRQEDAYHNIVILTDRDEACTEAEIIASVGRALDKYEVEFTNLCCNRWVDCHMISNIGANVVFRILLLVIPFTTEGAIETFLLEAIADKDEYDKQIINQTNSFVEQIDEERRYLNARRTITKAKFDVYFSIRTPVEQFGERQKILINVPWEDYPKIQRDFRLLGDL</sequence>
<evidence type="ECO:0000313" key="2">
    <source>
        <dbReference type="Proteomes" id="UP000433181"/>
    </source>
</evidence>
<dbReference type="SUPFAM" id="SSF160945">
    <property type="entry name" value="PH0156-like"/>
    <property type="match status" value="1"/>
</dbReference>
<organism evidence="1 2">
    <name type="scientific">Anaerovibrio slackiae</name>
    <dbReference type="NCBI Taxonomy" id="2652309"/>
    <lineage>
        <taxon>Bacteria</taxon>
        <taxon>Bacillati</taxon>
        <taxon>Bacillota</taxon>
        <taxon>Negativicutes</taxon>
        <taxon>Selenomonadales</taxon>
        <taxon>Selenomonadaceae</taxon>
        <taxon>Anaerovibrio</taxon>
    </lineage>
</organism>
<protein>
    <recommendedName>
        <fullName evidence="3">DUF3226 domain-containing protein</fullName>
    </recommendedName>
</protein>
<dbReference type="InterPro" id="IPR024508">
    <property type="entry name" value="DUF3226"/>
</dbReference>
<dbReference type="GeneID" id="96777691"/>
<evidence type="ECO:0000313" key="1">
    <source>
        <dbReference type="EMBL" id="MSU07774.1"/>
    </source>
</evidence>
<dbReference type="RefSeq" id="WP_154405652.1">
    <property type="nucleotide sequence ID" value="NZ_VUNR01000003.1"/>
</dbReference>
<proteinExistence type="predicted"/>